<dbReference type="Pfam" id="PF01609">
    <property type="entry name" value="DDE_Tnp_1"/>
    <property type="match status" value="1"/>
</dbReference>
<name>A0A6L3VN43_9ACTN</name>
<dbReference type="GO" id="GO:0004803">
    <property type="term" value="F:transposase activity"/>
    <property type="evidence" value="ECO:0007669"/>
    <property type="project" value="InterPro"/>
</dbReference>
<dbReference type="InterPro" id="IPR002559">
    <property type="entry name" value="Transposase_11"/>
</dbReference>
<dbReference type="Proteomes" id="UP000483004">
    <property type="component" value="Unassembled WGS sequence"/>
</dbReference>
<dbReference type="AlphaFoldDB" id="A0A6L3VN43"/>
<dbReference type="OrthoDB" id="3335835at2"/>
<dbReference type="PANTHER" id="PTHR30007:SF0">
    <property type="entry name" value="TRANSPOSASE"/>
    <property type="match status" value="1"/>
</dbReference>
<gene>
    <name evidence="3" type="ORF">F9B16_26305</name>
</gene>
<feature type="domain" description="Transposase IS4-like" evidence="2">
    <location>
        <begin position="108"/>
        <end position="192"/>
    </location>
</feature>
<organism evidence="3 4">
    <name type="scientific">Actinomadura montaniterrae</name>
    <dbReference type="NCBI Taxonomy" id="1803903"/>
    <lineage>
        <taxon>Bacteria</taxon>
        <taxon>Bacillati</taxon>
        <taxon>Actinomycetota</taxon>
        <taxon>Actinomycetes</taxon>
        <taxon>Streptosporangiales</taxon>
        <taxon>Thermomonosporaceae</taxon>
        <taxon>Actinomadura</taxon>
    </lineage>
</organism>
<dbReference type="PANTHER" id="PTHR30007">
    <property type="entry name" value="PHP DOMAIN PROTEIN"/>
    <property type="match status" value="1"/>
</dbReference>
<protein>
    <submittedName>
        <fullName evidence="3">Transposase</fullName>
    </submittedName>
</protein>
<accession>A0A6L3VN43</accession>
<sequence>MRLRRVRGRFARINLPRPKTFGEVRSAPLPDLHTPGHLTYSRVMSRRRGCPSDLSDARQALIEPVLTACHEERMASAPSIGRLFAELTGLLRLVREQEGHRAQPSAPIIDSPSVKTTIDVPTAGQDTDAGKKIVGRKRHIVTDTHGLPLAVLVTAASAPDGTAGTQPPTGVAATHPTITKARADTAYRTKAINHAATLGIALEPVHHAPATVA</sequence>
<keyword evidence="4" id="KW-1185">Reference proteome</keyword>
<reference evidence="3 4" key="1">
    <citation type="submission" date="2019-09" db="EMBL/GenBank/DDBJ databases">
        <title>Actinomadura physcomitrii sp. nov., a novel actinomycete isolated from moss [Physcomitrium sphaericum (Ludw) Fuernr].</title>
        <authorList>
            <person name="Liu C."/>
            <person name="Zhuang X."/>
        </authorList>
    </citation>
    <scope>NUCLEOTIDE SEQUENCE [LARGE SCALE GENOMIC DNA]</scope>
    <source>
        <strain evidence="3 4">CYP1-1B</strain>
    </source>
</reference>
<evidence type="ECO:0000313" key="3">
    <source>
        <dbReference type="EMBL" id="KAB2375367.1"/>
    </source>
</evidence>
<dbReference type="GO" id="GO:0003677">
    <property type="term" value="F:DNA binding"/>
    <property type="evidence" value="ECO:0007669"/>
    <property type="project" value="InterPro"/>
</dbReference>
<proteinExistence type="predicted"/>
<feature type="region of interest" description="Disordered" evidence="1">
    <location>
        <begin position="101"/>
        <end position="123"/>
    </location>
</feature>
<evidence type="ECO:0000313" key="4">
    <source>
        <dbReference type="Proteomes" id="UP000483004"/>
    </source>
</evidence>
<dbReference type="EMBL" id="WBMR01000086">
    <property type="protein sequence ID" value="KAB2375367.1"/>
    <property type="molecule type" value="Genomic_DNA"/>
</dbReference>
<comment type="caution">
    <text evidence="3">The sequence shown here is derived from an EMBL/GenBank/DDBJ whole genome shotgun (WGS) entry which is preliminary data.</text>
</comment>
<evidence type="ECO:0000259" key="2">
    <source>
        <dbReference type="Pfam" id="PF01609"/>
    </source>
</evidence>
<evidence type="ECO:0000256" key="1">
    <source>
        <dbReference type="SAM" id="MobiDB-lite"/>
    </source>
</evidence>
<dbReference type="GO" id="GO:0006313">
    <property type="term" value="P:DNA transposition"/>
    <property type="evidence" value="ECO:0007669"/>
    <property type="project" value="InterPro"/>
</dbReference>